<dbReference type="GO" id="GO:0030170">
    <property type="term" value="F:pyridoxal phosphate binding"/>
    <property type="evidence" value="ECO:0007669"/>
    <property type="project" value="InterPro"/>
</dbReference>
<name>A0A485LW22_9ZZZZ</name>
<keyword evidence="2" id="KW-0032">Aminotransferase</keyword>
<dbReference type="GO" id="GO:0008483">
    <property type="term" value="F:transaminase activity"/>
    <property type="evidence" value="ECO:0007669"/>
    <property type="project" value="UniProtKB-KW"/>
</dbReference>
<dbReference type="CDD" id="cd00610">
    <property type="entry name" value="OAT_like"/>
    <property type="match status" value="1"/>
</dbReference>
<dbReference type="PANTHER" id="PTHR11986">
    <property type="entry name" value="AMINOTRANSFERASE CLASS III"/>
    <property type="match status" value="1"/>
</dbReference>
<evidence type="ECO:0000256" key="2">
    <source>
        <dbReference type="ARBA" id="ARBA00022576"/>
    </source>
</evidence>
<comment type="cofactor">
    <cofactor evidence="1">
        <name>pyridoxal 5'-phosphate</name>
        <dbReference type="ChEBI" id="CHEBI:597326"/>
    </cofactor>
</comment>
<protein>
    <submittedName>
        <fullName evidence="5">Uncharacterized protein</fullName>
    </submittedName>
</protein>
<dbReference type="FunFam" id="3.40.640.10:FF:000004">
    <property type="entry name" value="Acetylornithine aminotransferase"/>
    <property type="match status" value="1"/>
</dbReference>
<dbReference type="InterPro" id="IPR050103">
    <property type="entry name" value="Class-III_PLP-dep_AT"/>
</dbReference>
<reference evidence="5" key="1">
    <citation type="submission" date="2019-03" db="EMBL/GenBank/DDBJ databases">
        <authorList>
            <person name="Hao L."/>
        </authorList>
    </citation>
    <scope>NUCLEOTIDE SEQUENCE</scope>
</reference>
<proteinExistence type="predicted"/>
<dbReference type="Gene3D" id="3.90.1150.10">
    <property type="entry name" value="Aspartate Aminotransferase, domain 1"/>
    <property type="match status" value="1"/>
</dbReference>
<accession>A0A485LW22</accession>
<evidence type="ECO:0000256" key="3">
    <source>
        <dbReference type="ARBA" id="ARBA00022679"/>
    </source>
</evidence>
<dbReference type="AlphaFoldDB" id="A0A485LW22"/>
<dbReference type="PIRSF" id="PIRSF000521">
    <property type="entry name" value="Transaminase_4ab_Lys_Orn"/>
    <property type="match status" value="1"/>
</dbReference>
<sequence length="413" mass="44727">MKKNISTKQTDRDILFAAAEKVFSKSLVDEIRGRGHGFLEAGGEGAYAFDTDGNRYLDCSSSAGTFNLGRKNRVITARLKKALFETDQGNFVMPSEEKAMLARRIAEFVPGNLSCVLFGVTRGESMEAACKLARGFTNRPGLITVSGGCYGESGFALSLSERQGKEQFGGLIPEVTVVPFGDAQAAESAIGNRTAAFVMEPIQAENGCRVADREYYARVRSLCDRHGAKLIFDETQSGFGRTGTRFFFEQTGVEPDILIVGEALTSGVFPMTAMIFTPELKQFFDEHPLIHLCTFGGHDLGCRVAMAALDEYDRESPWINARETGEGLLKRLGRLAGKKRALKSIAGRGLLVSLKFASGEVARAFCARAAGHGLMVETGRVDGSCVLLRPSLLIGKEEESFIADAVKKTLGDL</sequence>
<organism evidence="5">
    <name type="scientific">anaerobic digester metagenome</name>
    <dbReference type="NCBI Taxonomy" id="1263854"/>
    <lineage>
        <taxon>unclassified sequences</taxon>
        <taxon>metagenomes</taxon>
        <taxon>ecological metagenomes</taxon>
    </lineage>
</organism>
<dbReference type="InterPro" id="IPR005814">
    <property type="entry name" value="Aminotrans_3"/>
</dbReference>
<keyword evidence="4" id="KW-0663">Pyridoxal phosphate</keyword>
<dbReference type="Gene3D" id="3.40.640.10">
    <property type="entry name" value="Type I PLP-dependent aspartate aminotransferase-like (Major domain)"/>
    <property type="match status" value="1"/>
</dbReference>
<dbReference type="Pfam" id="PF00202">
    <property type="entry name" value="Aminotran_3"/>
    <property type="match status" value="1"/>
</dbReference>
<gene>
    <name evidence="5" type="ORF">SCFA_140037</name>
</gene>
<dbReference type="SUPFAM" id="SSF53383">
    <property type="entry name" value="PLP-dependent transferases"/>
    <property type="match status" value="1"/>
</dbReference>
<evidence type="ECO:0000256" key="4">
    <source>
        <dbReference type="ARBA" id="ARBA00022898"/>
    </source>
</evidence>
<dbReference type="GO" id="GO:0042802">
    <property type="term" value="F:identical protein binding"/>
    <property type="evidence" value="ECO:0007669"/>
    <property type="project" value="TreeGrafter"/>
</dbReference>
<evidence type="ECO:0000313" key="5">
    <source>
        <dbReference type="EMBL" id="VFU12552.1"/>
    </source>
</evidence>
<dbReference type="InterPro" id="IPR015421">
    <property type="entry name" value="PyrdxlP-dep_Trfase_major"/>
</dbReference>
<evidence type="ECO:0000256" key="1">
    <source>
        <dbReference type="ARBA" id="ARBA00001933"/>
    </source>
</evidence>
<dbReference type="InterPro" id="IPR015424">
    <property type="entry name" value="PyrdxlP-dep_Trfase"/>
</dbReference>
<keyword evidence="3" id="KW-0808">Transferase</keyword>
<dbReference type="InterPro" id="IPR015422">
    <property type="entry name" value="PyrdxlP-dep_Trfase_small"/>
</dbReference>
<dbReference type="EMBL" id="CAADRM010000046">
    <property type="protein sequence ID" value="VFU12552.1"/>
    <property type="molecule type" value="Genomic_DNA"/>
</dbReference>
<dbReference type="PANTHER" id="PTHR11986:SF79">
    <property type="entry name" value="ACETYLORNITHINE AMINOTRANSFERASE, MITOCHONDRIAL"/>
    <property type="match status" value="1"/>
</dbReference>